<keyword evidence="3" id="KW-0436">Ligase</keyword>
<dbReference type="AlphaFoldDB" id="A0A286G7H0"/>
<dbReference type="PANTHER" id="PTHR21621:SF0">
    <property type="entry name" value="BETA-CITRYLGLUTAMATE SYNTHASE B-RELATED"/>
    <property type="match status" value="1"/>
</dbReference>
<evidence type="ECO:0000313" key="4">
    <source>
        <dbReference type="Proteomes" id="UP000219621"/>
    </source>
</evidence>
<dbReference type="PANTHER" id="PTHR21621">
    <property type="entry name" value="RIBOSOMAL PROTEIN S6 MODIFICATION PROTEIN"/>
    <property type="match status" value="1"/>
</dbReference>
<accession>A0A286G7H0</accession>
<evidence type="ECO:0000259" key="2">
    <source>
        <dbReference type="PROSITE" id="PS50975"/>
    </source>
</evidence>
<evidence type="ECO:0000256" key="1">
    <source>
        <dbReference type="PROSITE-ProRule" id="PRU00409"/>
    </source>
</evidence>
<keyword evidence="1" id="KW-0067">ATP-binding</keyword>
<dbReference type="GO" id="GO:0009432">
    <property type="term" value="P:SOS response"/>
    <property type="evidence" value="ECO:0007669"/>
    <property type="project" value="TreeGrafter"/>
</dbReference>
<dbReference type="InterPro" id="IPR013651">
    <property type="entry name" value="ATP-grasp_RimK-type"/>
</dbReference>
<feature type="domain" description="ATP-grasp" evidence="2">
    <location>
        <begin position="294"/>
        <end position="485"/>
    </location>
</feature>
<dbReference type="Gene3D" id="3.30.1490.20">
    <property type="entry name" value="ATP-grasp fold, A domain"/>
    <property type="match status" value="1"/>
</dbReference>
<protein>
    <submittedName>
        <fullName evidence="3">Glutathione synthase/RimK-type ligase, ATP-grasp superfamily</fullName>
    </submittedName>
</protein>
<dbReference type="Pfam" id="PF14401">
    <property type="entry name" value="RLAN"/>
    <property type="match status" value="1"/>
</dbReference>
<dbReference type="OrthoDB" id="9800957at2"/>
<dbReference type="GO" id="GO:0005524">
    <property type="term" value="F:ATP binding"/>
    <property type="evidence" value="ECO:0007669"/>
    <property type="project" value="UniProtKB-UniRule"/>
</dbReference>
<gene>
    <name evidence="3" type="ORF">SAMN05421508_101836</name>
</gene>
<dbReference type="PROSITE" id="PS50975">
    <property type="entry name" value="ATP_GRASP"/>
    <property type="match status" value="1"/>
</dbReference>
<dbReference type="GO" id="GO:0018169">
    <property type="term" value="F:ribosomal S6-glutamic acid ligase activity"/>
    <property type="evidence" value="ECO:0007669"/>
    <property type="project" value="TreeGrafter"/>
</dbReference>
<proteinExistence type="predicted"/>
<dbReference type="GO" id="GO:0046872">
    <property type="term" value="F:metal ion binding"/>
    <property type="evidence" value="ECO:0007669"/>
    <property type="project" value="InterPro"/>
</dbReference>
<reference evidence="3 4" key="1">
    <citation type="submission" date="2017-09" db="EMBL/GenBank/DDBJ databases">
        <authorList>
            <person name="Ehlers B."/>
            <person name="Leendertz F.H."/>
        </authorList>
    </citation>
    <scope>NUCLEOTIDE SEQUENCE [LARGE SCALE GENOMIC DNA]</scope>
    <source>
        <strain evidence="3 4">USBA 140</strain>
    </source>
</reference>
<dbReference type="InterPro" id="IPR025839">
    <property type="entry name" value="RLAN_dom"/>
</dbReference>
<dbReference type="Pfam" id="PF08443">
    <property type="entry name" value="RimK"/>
    <property type="match status" value="1"/>
</dbReference>
<dbReference type="GO" id="GO:0005737">
    <property type="term" value="C:cytoplasm"/>
    <property type="evidence" value="ECO:0007669"/>
    <property type="project" value="TreeGrafter"/>
</dbReference>
<evidence type="ECO:0000313" key="3">
    <source>
        <dbReference type="EMBL" id="SOD91156.1"/>
    </source>
</evidence>
<sequence>MTHEIIILTDRRPDTFDTLAAPLVRSPRDYIANAETYPGKAIRVINLVPDCSYLGLGYYASLLAEARGHTVIPSVETVVSLERKSLWQLAVEEFDAALNRRMKSLGAAAPSGPFELFVAFGQAEDDRFEAWGRMIYDRFRFPLLLVDVDRRKDGTWHVADLETIGAKDLSLSRETVFQDQLRRMLTTEWRPPKARTTPRYTMAMLHNPADALPPSDPVALKRFVKAGKELGIAVELVTKADLPRLAEYDALFIRETTNVNHHTFRFARKAEEEGMPVIDDSLSILRCTNKVYLAELLEARNISRPYTRVLDRKRLKTIDAELEYPMVLKVPDGSFSRGVVKVNDRKELLEVGGKLLEKSDLILAQAFMPTEYDWRVGVLNGQPLYVCQYLMSTSHWQIVNHKEGGGFEQGGYRTIPVDEAPPEVVALGLRAAGLMGNGLYGVDIKQTTDYGCVVIEVNDNPSIESDVEDQVLGMDLYRAVMREFLRRLEAARA</sequence>
<keyword evidence="1" id="KW-0547">Nucleotide-binding</keyword>
<dbReference type="InterPro" id="IPR011761">
    <property type="entry name" value="ATP-grasp"/>
</dbReference>
<dbReference type="SUPFAM" id="SSF56059">
    <property type="entry name" value="Glutathione synthetase ATP-binding domain-like"/>
    <property type="match status" value="1"/>
</dbReference>
<organism evidence="3 4">
    <name type="scientific">Caenispirillum bisanense</name>
    <dbReference type="NCBI Taxonomy" id="414052"/>
    <lineage>
        <taxon>Bacteria</taxon>
        <taxon>Pseudomonadati</taxon>
        <taxon>Pseudomonadota</taxon>
        <taxon>Alphaproteobacteria</taxon>
        <taxon>Rhodospirillales</taxon>
        <taxon>Novispirillaceae</taxon>
        <taxon>Caenispirillum</taxon>
    </lineage>
</organism>
<dbReference type="Gene3D" id="3.30.470.20">
    <property type="entry name" value="ATP-grasp fold, B domain"/>
    <property type="match status" value="1"/>
</dbReference>
<keyword evidence="4" id="KW-1185">Reference proteome</keyword>
<dbReference type="RefSeq" id="WP_097277687.1">
    <property type="nucleotide sequence ID" value="NZ_OCNJ01000001.1"/>
</dbReference>
<dbReference type="Proteomes" id="UP000219621">
    <property type="component" value="Unassembled WGS sequence"/>
</dbReference>
<name>A0A286G7H0_9PROT</name>
<dbReference type="EMBL" id="OCNJ01000001">
    <property type="protein sequence ID" value="SOD91156.1"/>
    <property type="molecule type" value="Genomic_DNA"/>
</dbReference>
<dbReference type="InterPro" id="IPR013815">
    <property type="entry name" value="ATP_grasp_subdomain_1"/>
</dbReference>